<dbReference type="InterPro" id="IPR036890">
    <property type="entry name" value="HATPase_C_sf"/>
</dbReference>
<evidence type="ECO:0000256" key="8">
    <source>
        <dbReference type="ARBA" id="ARBA00022777"/>
    </source>
</evidence>
<evidence type="ECO:0000256" key="9">
    <source>
        <dbReference type="ARBA" id="ARBA00022989"/>
    </source>
</evidence>
<dbReference type="InterPro" id="IPR005467">
    <property type="entry name" value="His_kinase_dom"/>
</dbReference>
<evidence type="ECO:0000256" key="3">
    <source>
        <dbReference type="ARBA" id="ARBA00012438"/>
    </source>
</evidence>
<dbReference type="PROSITE" id="PS50113">
    <property type="entry name" value="PAC"/>
    <property type="match status" value="1"/>
</dbReference>
<keyword evidence="16" id="KW-0067">ATP-binding</keyword>
<evidence type="ECO:0000256" key="6">
    <source>
        <dbReference type="ARBA" id="ARBA00022679"/>
    </source>
</evidence>
<evidence type="ECO:0000313" key="17">
    <source>
        <dbReference type="Proteomes" id="UP001158045"/>
    </source>
</evidence>
<reference evidence="16 17" key="1">
    <citation type="submission" date="2023-04" db="EMBL/GenBank/DDBJ databases">
        <title>Fusibacter bizertensis strain WBS, isolated from littoral bottom sediments of the Arctic seas - biochemical and genomic analysis.</title>
        <authorList>
            <person name="Brioukhanov A.L."/>
        </authorList>
    </citation>
    <scope>NUCLEOTIDE SEQUENCE [LARGE SCALE GENOMIC DNA]</scope>
    <source>
        <strain evidence="16 17">WBS</strain>
    </source>
</reference>
<dbReference type="Pfam" id="PF13426">
    <property type="entry name" value="PAS_9"/>
    <property type="match status" value="1"/>
</dbReference>
<sequence length="730" mass="83597">MIKVLNKYKYAMIIVIALMVMIVIIGASYQNYIKIQNKVIEIEQFQLLSLAETLAKSVENFFTNQQHNLEILSKNRTFIKDYNGFSADGTQKDLFKNLEDYYNIQSENIELIRLVKLDGTEIYAFPTTDYGDGILDDCQRVKLVQKPDVGEIYKESDKLYVNIYHPIYFEEKLDATLYIKVKINTIYQSLIAPVKAGEKGYASVKDSSGVLIMHPNTEDIGENVIEVRKNTYPDFDWSELTELVEKQKNKESGVGVYHSLWFTDNDQQRIKKFSAYAPANIGSDFWIVNISKDYLEVVSFLKNRTYTIVIINFLLLLVFLTFGLLFYKFTKDKAIIEKERALMIEVKALNEALELDITKRIKLESELLSSKNKFENIFESGSDCIFVISMNQSAQIIEVNHKVELSLGYTKEQLLSMSYYQISTQVSEDVYNALIQGIEINSGVTFEDELKGVNGKVIPVEINARIMNNENKMQIVMISRDITMKRLFDQEMEENKKREALMIYQSRLAAMGEMIGNIAHQWRQPLSGLAMIYNNIIDAYKYNELDEDYLKAQGVRHADLVKFMSSTIDDFRFFFDPKTEKRDFLISSVCDRTIDFLKETIRLNNIEVIVKLESDVLINGLPNQLSQVLFSIIKNAIDAIVQHNSSEKKICIAIEGRDEELLISIQDSGGGASKANVSRLFDAYFTTKDEQSGTGLGLYISKVIIEKNFKGNINAINKENGLCITISFPI</sequence>
<dbReference type="Gene3D" id="3.30.565.10">
    <property type="entry name" value="Histidine kinase-like ATPase, C-terminal domain"/>
    <property type="match status" value="1"/>
</dbReference>
<keyword evidence="5" id="KW-0597">Phosphoprotein</keyword>
<dbReference type="InterPro" id="IPR000700">
    <property type="entry name" value="PAS-assoc_C"/>
</dbReference>
<dbReference type="InterPro" id="IPR004358">
    <property type="entry name" value="Sig_transdc_His_kin-like_C"/>
</dbReference>
<evidence type="ECO:0000313" key="16">
    <source>
        <dbReference type="EMBL" id="MDH8678274.1"/>
    </source>
</evidence>
<dbReference type="SUPFAM" id="SSF55785">
    <property type="entry name" value="PYP-like sensor domain (PAS domain)"/>
    <property type="match status" value="1"/>
</dbReference>
<protein>
    <recommendedName>
        <fullName evidence="3">histidine kinase</fullName>
        <ecNumber evidence="3">2.7.13.3</ecNumber>
    </recommendedName>
</protein>
<name>A0ABT6NCY0_9FIRM</name>
<dbReference type="NCBIfam" id="TIGR00229">
    <property type="entry name" value="sensory_box"/>
    <property type="match status" value="1"/>
</dbReference>
<dbReference type="RefSeq" id="WP_281094115.1">
    <property type="nucleotide sequence ID" value="NZ_JARYZI010000005.1"/>
</dbReference>
<dbReference type="InterPro" id="IPR000014">
    <property type="entry name" value="PAS"/>
</dbReference>
<dbReference type="InterPro" id="IPR035965">
    <property type="entry name" value="PAS-like_dom_sf"/>
</dbReference>
<evidence type="ECO:0000259" key="14">
    <source>
        <dbReference type="PROSITE" id="PS50112"/>
    </source>
</evidence>
<feature type="transmembrane region" description="Helical" evidence="12">
    <location>
        <begin position="306"/>
        <end position="327"/>
    </location>
</feature>
<dbReference type="PROSITE" id="PS50109">
    <property type="entry name" value="HIS_KIN"/>
    <property type="match status" value="1"/>
</dbReference>
<dbReference type="GO" id="GO:0005524">
    <property type="term" value="F:ATP binding"/>
    <property type="evidence" value="ECO:0007669"/>
    <property type="project" value="UniProtKB-KW"/>
</dbReference>
<dbReference type="EC" id="2.7.13.3" evidence="3"/>
<proteinExistence type="predicted"/>
<keyword evidence="6" id="KW-0808">Transferase</keyword>
<dbReference type="PRINTS" id="PR00344">
    <property type="entry name" value="BCTRLSENSOR"/>
</dbReference>
<comment type="caution">
    <text evidence="16">The sequence shown here is derived from an EMBL/GenBank/DDBJ whole genome shotgun (WGS) entry which is preliminary data.</text>
</comment>
<dbReference type="Pfam" id="PF02518">
    <property type="entry name" value="HATPase_c"/>
    <property type="match status" value="1"/>
</dbReference>
<keyword evidence="17" id="KW-1185">Reference proteome</keyword>
<keyword evidence="11 12" id="KW-0472">Membrane</keyword>
<dbReference type="SUPFAM" id="SSF47384">
    <property type="entry name" value="Homodimeric domain of signal transducing histidine kinase"/>
    <property type="match status" value="1"/>
</dbReference>
<dbReference type="PANTHER" id="PTHR43304:SF1">
    <property type="entry name" value="PAC DOMAIN-CONTAINING PROTEIN"/>
    <property type="match status" value="1"/>
</dbReference>
<dbReference type="Gene3D" id="3.30.450.20">
    <property type="entry name" value="PAS domain"/>
    <property type="match status" value="2"/>
</dbReference>
<keyword evidence="8" id="KW-0418">Kinase</keyword>
<evidence type="ECO:0000256" key="1">
    <source>
        <dbReference type="ARBA" id="ARBA00000085"/>
    </source>
</evidence>
<evidence type="ECO:0000256" key="2">
    <source>
        <dbReference type="ARBA" id="ARBA00004651"/>
    </source>
</evidence>
<organism evidence="16 17">
    <name type="scientific">Fusibacter bizertensis</name>
    <dbReference type="NCBI Taxonomy" id="1488331"/>
    <lineage>
        <taxon>Bacteria</taxon>
        <taxon>Bacillati</taxon>
        <taxon>Bacillota</taxon>
        <taxon>Clostridia</taxon>
        <taxon>Eubacteriales</taxon>
        <taxon>Eubacteriales Family XII. Incertae Sedis</taxon>
        <taxon>Fusibacter</taxon>
    </lineage>
</organism>
<keyword evidence="4" id="KW-1003">Cell membrane</keyword>
<keyword evidence="10" id="KW-0902">Two-component regulatory system</keyword>
<evidence type="ECO:0000256" key="5">
    <source>
        <dbReference type="ARBA" id="ARBA00022553"/>
    </source>
</evidence>
<dbReference type="SMART" id="SM00387">
    <property type="entry name" value="HATPase_c"/>
    <property type="match status" value="1"/>
</dbReference>
<evidence type="ECO:0000256" key="11">
    <source>
        <dbReference type="ARBA" id="ARBA00023136"/>
    </source>
</evidence>
<keyword evidence="7 12" id="KW-0812">Transmembrane</keyword>
<keyword evidence="16" id="KW-0547">Nucleotide-binding</keyword>
<dbReference type="PANTHER" id="PTHR43304">
    <property type="entry name" value="PHYTOCHROME-LIKE PROTEIN CPH1"/>
    <property type="match status" value="1"/>
</dbReference>
<comment type="subcellular location">
    <subcellularLocation>
        <location evidence="2">Cell membrane</location>
        <topology evidence="2">Multi-pass membrane protein</topology>
    </subcellularLocation>
</comment>
<dbReference type="InterPro" id="IPR003594">
    <property type="entry name" value="HATPase_dom"/>
</dbReference>
<dbReference type="Pfam" id="PF02743">
    <property type="entry name" value="dCache_1"/>
    <property type="match status" value="1"/>
</dbReference>
<evidence type="ECO:0000256" key="7">
    <source>
        <dbReference type="ARBA" id="ARBA00022692"/>
    </source>
</evidence>
<feature type="domain" description="Histidine kinase" evidence="13">
    <location>
        <begin position="517"/>
        <end position="730"/>
    </location>
</feature>
<evidence type="ECO:0000259" key="15">
    <source>
        <dbReference type="PROSITE" id="PS50113"/>
    </source>
</evidence>
<feature type="domain" description="PAC" evidence="15">
    <location>
        <begin position="444"/>
        <end position="494"/>
    </location>
</feature>
<accession>A0ABT6NCY0</accession>
<evidence type="ECO:0000259" key="13">
    <source>
        <dbReference type="PROSITE" id="PS50109"/>
    </source>
</evidence>
<dbReference type="InterPro" id="IPR033479">
    <property type="entry name" value="dCache_1"/>
</dbReference>
<dbReference type="InterPro" id="IPR036097">
    <property type="entry name" value="HisK_dim/P_sf"/>
</dbReference>
<dbReference type="PROSITE" id="PS50112">
    <property type="entry name" value="PAS"/>
    <property type="match status" value="1"/>
</dbReference>
<dbReference type="CDD" id="cd00130">
    <property type="entry name" value="PAS"/>
    <property type="match status" value="1"/>
</dbReference>
<dbReference type="SUPFAM" id="SSF55874">
    <property type="entry name" value="ATPase domain of HSP90 chaperone/DNA topoisomerase II/histidine kinase"/>
    <property type="match status" value="1"/>
</dbReference>
<feature type="transmembrane region" description="Helical" evidence="12">
    <location>
        <begin position="12"/>
        <end position="29"/>
    </location>
</feature>
<dbReference type="Proteomes" id="UP001158045">
    <property type="component" value="Unassembled WGS sequence"/>
</dbReference>
<dbReference type="Gene3D" id="1.10.287.130">
    <property type="match status" value="1"/>
</dbReference>
<evidence type="ECO:0000256" key="10">
    <source>
        <dbReference type="ARBA" id="ARBA00023012"/>
    </source>
</evidence>
<dbReference type="InterPro" id="IPR052162">
    <property type="entry name" value="Sensor_kinase/Photoreceptor"/>
</dbReference>
<evidence type="ECO:0000256" key="12">
    <source>
        <dbReference type="SAM" id="Phobius"/>
    </source>
</evidence>
<dbReference type="EMBL" id="JARYZI010000005">
    <property type="protein sequence ID" value="MDH8678274.1"/>
    <property type="molecule type" value="Genomic_DNA"/>
</dbReference>
<evidence type="ECO:0000256" key="4">
    <source>
        <dbReference type="ARBA" id="ARBA00022475"/>
    </source>
</evidence>
<feature type="domain" description="PAS" evidence="14">
    <location>
        <begin position="370"/>
        <end position="418"/>
    </location>
</feature>
<gene>
    <name evidence="16" type="ORF">QE109_08955</name>
</gene>
<comment type="catalytic activity">
    <reaction evidence="1">
        <text>ATP + protein L-histidine = ADP + protein N-phospho-L-histidine.</text>
        <dbReference type="EC" id="2.7.13.3"/>
    </reaction>
</comment>
<keyword evidence="9 12" id="KW-1133">Transmembrane helix</keyword>